<organism evidence="2 3">
    <name type="scientific">Oscillatoria acuminata PCC 6304</name>
    <dbReference type="NCBI Taxonomy" id="56110"/>
    <lineage>
        <taxon>Bacteria</taxon>
        <taxon>Bacillati</taxon>
        <taxon>Cyanobacteriota</taxon>
        <taxon>Cyanophyceae</taxon>
        <taxon>Oscillatoriophycideae</taxon>
        <taxon>Oscillatoriales</taxon>
        <taxon>Oscillatoriaceae</taxon>
        <taxon>Oscillatoria</taxon>
    </lineage>
</organism>
<evidence type="ECO:0000313" key="2">
    <source>
        <dbReference type="EMBL" id="AFY81242.1"/>
    </source>
</evidence>
<dbReference type="InParanoid" id="K9TEE2"/>
<evidence type="ECO:0000313" key="3">
    <source>
        <dbReference type="Proteomes" id="UP000010367"/>
    </source>
</evidence>
<keyword evidence="1" id="KW-0812">Transmembrane</keyword>
<keyword evidence="1" id="KW-1133">Transmembrane helix</keyword>
<dbReference type="AlphaFoldDB" id="K9TEE2"/>
<dbReference type="KEGG" id="oac:Oscil6304_1539"/>
<dbReference type="Proteomes" id="UP000010367">
    <property type="component" value="Chromosome"/>
</dbReference>
<proteinExistence type="predicted"/>
<protein>
    <submittedName>
        <fullName evidence="2">Uncharacterized protein</fullName>
    </submittedName>
</protein>
<name>K9TEE2_9CYAN</name>
<sequence>MTTKLVALSMGDVTDRTIAIVNEAGDWGLAVSTALLGVMMTTALLRLFLQKL</sequence>
<dbReference type="HOGENOM" id="CLU_3082541_0_0_3"/>
<reference evidence="2 3" key="1">
    <citation type="submission" date="2012-06" db="EMBL/GenBank/DDBJ databases">
        <title>Finished chromosome of genome of Oscillatoria acuminata PCC 6304.</title>
        <authorList>
            <consortium name="US DOE Joint Genome Institute"/>
            <person name="Gugger M."/>
            <person name="Coursin T."/>
            <person name="Rippka R."/>
            <person name="Tandeau De Marsac N."/>
            <person name="Huntemann M."/>
            <person name="Wei C.-L."/>
            <person name="Han J."/>
            <person name="Detter J.C."/>
            <person name="Han C."/>
            <person name="Tapia R."/>
            <person name="Davenport K."/>
            <person name="Daligault H."/>
            <person name="Erkkila T."/>
            <person name="Gu W."/>
            <person name="Munk A.C.C."/>
            <person name="Teshima H."/>
            <person name="Xu Y."/>
            <person name="Chain P."/>
            <person name="Chen A."/>
            <person name="Krypides N."/>
            <person name="Mavromatis K."/>
            <person name="Markowitz V."/>
            <person name="Szeto E."/>
            <person name="Ivanova N."/>
            <person name="Mikhailova N."/>
            <person name="Ovchinnikova G."/>
            <person name="Pagani I."/>
            <person name="Pati A."/>
            <person name="Goodwin L."/>
            <person name="Peters L."/>
            <person name="Pitluck S."/>
            <person name="Woyke T."/>
            <person name="Kerfeld C."/>
        </authorList>
    </citation>
    <scope>NUCLEOTIDE SEQUENCE [LARGE SCALE GENOMIC DNA]</scope>
    <source>
        <strain evidence="2 3">PCC 6304</strain>
    </source>
</reference>
<dbReference type="STRING" id="56110.Oscil6304_1539"/>
<keyword evidence="3" id="KW-1185">Reference proteome</keyword>
<feature type="transmembrane region" description="Helical" evidence="1">
    <location>
        <begin position="27"/>
        <end position="49"/>
    </location>
</feature>
<evidence type="ECO:0000256" key="1">
    <source>
        <dbReference type="SAM" id="Phobius"/>
    </source>
</evidence>
<dbReference type="EMBL" id="CP003607">
    <property type="protein sequence ID" value="AFY81242.1"/>
    <property type="molecule type" value="Genomic_DNA"/>
</dbReference>
<keyword evidence="1" id="KW-0472">Membrane</keyword>
<accession>K9TEE2</accession>
<gene>
    <name evidence="2" type="ORF">Oscil6304_1539</name>
</gene>